<dbReference type="NCBIfam" id="TIGR02384">
    <property type="entry name" value="RelB_DinJ"/>
    <property type="match status" value="1"/>
</dbReference>
<dbReference type="PANTHER" id="PTHR38781:SF1">
    <property type="entry name" value="ANTITOXIN DINJ-RELATED"/>
    <property type="match status" value="1"/>
</dbReference>
<dbReference type="EMBL" id="MLJW01006047">
    <property type="protein sequence ID" value="OIQ67258.1"/>
    <property type="molecule type" value="Genomic_DNA"/>
</dbReference>
<dbReference type="PIRSF" id="PIRSF003108">
    <property type="entry name" value="DinJ"/>
    <property type="match status" value="1"/>
</dbReference>
<keyword evidence="2" id="KW-1277">Toxin-antitoxin system</keyword>
<evidence type="ECO:0000256" key="1">
    <source>
        <dbReference type="ARBA" id="ARBA00010562"/>
    </source>
</evidence>
<organism evidence="3">
    <name type="scientific">mine drainage metagenome</name>
    <dbReference type="NCBI Taxonomy" id="410659"/>
    <lineage>
        <taxon>unclassified sequences</taxon>
        <taxon>metagenomes</taxon>
        <taxon>ecological metagenomes</taxon>
    </lineage>
</organism>
<gene>
    <name evidence="3" type="primary">dinJ_4</name>
    <name evidence="3" type="ORF">GALL_511640</name>
</gene>
<dbReference type="GO" id="GO:0015643">
    <property type="term" value="F:toxic substance binding"/>
    <property type="evidence" value="ECO:0007669"/>
    <property type="project" value="InterPro"/>
</dbReference>
<dbReference type="Gene3D" id="1.10.1220.10">
    <property type="entry name" value="Met repressor-like"/>
    <property type="match status" value="1"/>
</dbReference>
<reference evidence="3" key="1">
    <citation type="submission" date="2016-10" db="EMBL/GenBank/DDBJ databases">
        <title>Sequence of Gallionella enrichment culture.</title>
        <authorList>
            <person name="Poehlein A."/>
            <person name="Muehling M."/>
            <person name="Daniel R."/>
        </authorList>
    </citation>
    <scope>NUCLEOTIDE SEQUENCE</scope>
</reference>
<dbReference type="InterPro" id="IPR026262">
    <property type="entry name" value="DinJ"/>
</dbReference>
<name>A0A1J5P7R7_9ZZZZ</name>
<comment type="similarity">
    <text evidence="1">Belongs to the RelB/DinJ antitoxin family.</text>
</comment>
<accession>A0A1J5P7R7</accession>
<dbReference type="GO" id="GO:0044010">
    <property type="term" value="P:single-species biofilm formation"/>
    <property type="evidence" value="ECO:0007669"/>
    <property type="project" value="InterPro"/>
</dbReference>
<proteinExistence type="inferred from homology"/>
<protein>
    <submittedName>
        <fullName evidence="3">Antitoxin DinJ</fullName>
    </submittedName>
</protein>
<dbReference type="GO" id="GO:0000987">
    <property type="term" value="F:cis-regulatory region sequence-specific DNA binding"/>
    <property type="evidence" value="ECO:0007669"/>
    <property type="project" value="InterPro"/>
</dbReference>
<evidence type="ECO:0000313" key="3">
    <source>
        <dbReference type="EMBL" id="OIQ67258.1"/>
    </source>
</evidence>
<dbReference type="GO" id="GO:0006351">
    <property type="term" value="P:DNA-templated transcription"/>
    <property type="evidence" value="ECO:0007669"/>
    <property type="project" value="TreeGrafter"/>
</dbReference>
<sequence length="97" mass="10902">MTAIANSFVRARVNKIMRDDAEAVLRDLGLTISEVMRMTLTRIAKDKAVPFELFVPNAATRQAMLEAEEIMATRRQRFANAQDMLNGLEKDSEDATV</sequence>
<dbReference type="InterPro" id="IPR013321">
    <property type="entry name" value="Arc_rbn_hlx_hlx"/>
</dbReference>
<dbReference type="PANTHER" id="PTHR38781">
    <property type="entry name" value="ANTITOXIN DINJ-RELATED"/>
    <property type="match status" value="1"/>
</dbReference>
<dbReference type="Pfam" id="PF04221">
    <property type="entry name" value="RelB"/>
    <property type="match status" value="1"/>
</dbReference>
<dbReference type="InterPro" id="IPR007337">
    <property type="entry name" value="RelB/DinJ"/>
</dbReference>
<dbReference type="AlphaFoldDB" id="A0A1J5P7R7"/>
<dbReference type="GO" id="GO:0006355">
    <property type="term" value="P:regulation of DNA-templated transcription"/>
    <property type="evidence" value="ECO:0007669"/>
    <property type="project" value="InterPro"/>
</dbReference>
<evidence type="ECO:0000256" key="2">
    <source>
        <dbReference type="ARBA" id="ARBA00022649"/>
    </source>
</evidence>
<comment type="caution">
    <text evidence="3">The sequence shown here is derived from an EMBL/GenBank/DDBJ whole genome shotgun (WGS) entry which is preliminary data.</text>
</comment>